<accession>A0A117M1T9</accession>
<dbReference type="GO" id="GO:0009379">
    <property type="term" value="C:Holliday junction helicase complex"/>
    <property type="evidence" value="ECO:0007669"/>
    <property type="project" value="InterPro"/>
</dbReference>
<dbReference type="NCBIfam" id="TIGR00084">
    <property type="entry name" value="ruvA"/>
    <property type="match status" value="1"/>
</dbReference>
<keyword evidence="8" id="KW-0067">ATP-binding</keyword>
<dbReference type="Gene3D" id="1.10.150.20">
    <property type="entry name" value="5' to 3' exonuclease, C-terminal subdomain"/>
    <property type="match status" value="1"/>
</dbReference>
<keyword evidence="5 6" id="KW-0234">DNA repair</keyword>
<evidence type="ECO:0000256" key="6">
    <source>
        <dbReference type="HAMAP-Rule" id="MF_00031"/>
    </source>
</evidence>
<proteinExistence type="inferred from homology"/>
<evidence type="ECO:0000313" key="9">
    <source>
        <dbReference type="Proteomes" id="UP000054092"/>
    </source>
</evidence>
<dbReference type="Pfam" id="PF01330">
    <property type="entry name" value="RuvA_N"/>
    <property type="match status" value="1"/>
</dbReference>
<dbReference type="InterPro" id="IPR003583">
    <property type="entry name" value="Hlx-hairpin-Hlx_DNA-bd_motif"/>
</dbReference>
<dbReference type="InterPro" id="IPR036267">
    <property type="entry name" value="RuvA_C_sf"/>
</dbReference>
<dbReference type="SUPFAM" id="SSF46929">
    <property type="entry name" value="DNA helicase RuvA subunit, C-terminal domain"/>
    <property type="match status" value="1"/>
</dbReference>
<dbReference type="InterPro" id="IPR000085">
    <property type="entry name" value="RuvA"/>
</dbReference>
<dbReference type="InterPro" id="IPR010994">
    <property type="entry name" value="RuvA_2-like"/>
</dbReference>
<evidence type="ECO:0000256" key="1">
    <source>
        <dbReference type="ARBA" id="ARBA00022490"/>
    </source>
</evidence>
<dbReference type="Pfam" id="PF07499">
    <property type="entry name" value="RuvA_C"/>
    <property type="match status" value="1"/>
</dbReference>
<comment type="caution">
    <text evidence="6">Lacks conserved residue(s) required for the propagation of feature annotation.</text>
</comment>
<sequence>MLEGIEGLVREIRESEVVVKVGGLFFRLNCTPNTIAKLSGDREFFFLTYVSYSQDRPPELYGFLDREEEELFNILLKASKIGPKSAMKILSSASPSRIKQIISSKNVTELSSLPGIGMKTAERMIVELSSLIDSSFVESEETMPDVRRSVGEEAIVALASLGFDESQARRTVVKILRNSPDVDMHELIKGALKEMRK</sequence>
<dbReference type="GO" id="GO:0005737">
    <property type="term" value="C:cytoplasm"/>
    <property type="evidence" value="ECO:0007669"/>
    <property type="project" value="UniProtKB-SubCell"/>
</dbReference>
<dbReference type="GO" id="GO:0005524">
    <property type="term" value="F:ATP binding"/>
    <property type="evidence" value="ECO:0007669"/>
    <property type="project" value="InterPro"/>
</dbReference>
<name>A0A117M1T9_9BACT</name>
<dbReference type="SUPFAM" id="SSF50249">
    <property type="entry name" value="Nucleic acid-binding proteins"/>
    <property type="match status" value="1"/>
</dbReference>
<dbReference type="Gene3D" id="2.40.50.140">
    <property type="entry name" value="Nucleic acid-binding proteins"/>
    <property type="match status" value="1"/>
</dbReference>
<dbReference type="HAMAP" id="MF_00031">
    <property type="entry name" value="DNA_HJ_migration_RuvA"/>
    <property type="match status" value="1"/>
</dbReference>
<gene>
    <name evidence="6" type="primary">ruvA</name>
    <name evidence="8" type="ORF">XD94_1307</name>
</gene>
<dbReference type="AlphaFoldDB" id="A0A117M1T9"/>
<dbReference type="Gene3D" id="1.10.8.10">
    <property type="entry name" value="DNA helicase RuvA subunit, C-terminal domain"/>
    <property type="match status" value="1"/>
</dbReference>
<keyword evidence="1 6" id="KW-0963">Cytoplasm</keyword>
<comment type="caution">
    <text evidence="8">The sequence shown here is derived from an EMBL/GenBank/DDBJ whole genome shotgun (WGS) entry which is preliminary data.</text>
</comment>
<dbReference type="InterPro" id="IPR013849">
    <property type="entry name" value="DNA_helicase_Holl-junc_RuvA_I"/>
</dbReference>
<dbReference type="InterPro" id="IPR011114">
    <property type="entry name" value="RuvA_C"/>
</dbReference>
<comment type="subunit">
    <text evidence="6">Homotetramer. Forms an RuvA(8)-RuvB(12)-Holliday junction (HJ) complex. HJ DNA is sandwiched between 2 RuvA tetramers; dsDNA enters through RuvA and exits via RuvB. An RuvB hexamer assembles on each DNA strand where it exits the tetramer. Each RuvB hexamer is contacted by two RuvA subunits (via domain III) on 2 adjacent RuvB subunits; this complex drives branch migration. In the full resolvosome a probable DNA-RuvA(4)-RuvB(12)-RuvC(2) complex forms which resolves the HJ.</text>
</comment>
<feature type="region of interest" description="Domain I" evidence="6">
    <location>
        <begin position="1"/>
        <end position="64"/>
    </location>
</feature>
<evidence type="ECO:0000256" key="4">
    <source>
        <dbReference type="ARBA" id="ARBA00023172"/>
    </source>
</evidence>
<reference evidence="9" key="1">
    <citation type="journal article" date="2015" name="MBio">
        <title>Genome-Resolved Metagenomic Analysis Reveals Roles for Candidate Phyla and Other Microbial Community Members in Biogeochemical Transformations in Oil Reservoirs.</title>
        <authorList>
            <person name="Hu P."/>
            <person name="Tom L."/>
            <person name="Singh A."/>
            <person name="Thomas B.C."/>
            <person name="Baker B.J."/>
            <person name="Piceno Y.M."/>
            <person name="Andersen G.L."/>
            <person name="Banfield J.F."/>
        </authorList>
    </citation>
    <scope>NUCLEOTIDE SEQUENCE [LARGE SCALE GENOMIC DNA]</scope>
</reference>
<dbReference type="GO" id="GO:0009378">
    <property type="term" value="F:four-way junction helicase activity"/>
    <property type="evidence" value="ECO:0007669"/>
    <property type="project" value="InterPro"/>
</dbReference>
<comment type="domain">
    <text evidence="6">Has three domains with a flexible linker between the domains II and III and assumes an 'L' shape. Domain III is highly mobile and contacts RuvB.</text>
</comment>
<evidence type="ECO:0000256" key="5">
    <source>
        <dbReference type="ARBA" id="ARBA00023204"/>
    </source>
</evidence>
<keyword evidence="8" id="KW-0547">Nucleotide-binding</keyword>
<dbReference type="GO" id="GO:0006281">
    <property type="term" value="P:DNA repair"/>
    <property type="evidence" value="ECO:0007669"/>
    <property type="project" value="UniProtKB-UniRule"/>
</dbReference>
<keyword evidence="2 6" id="KW-0227">DNA damage</keyword>
<dbReference type="Pfam" id="PF14520">
    <property type="entry name" value="HHH_5"/>
    <property type="match status" value="1"/>
</dbReference>
<keyword evidence="8" id="KW-0378">Hydrolase</keyword>
<dbReference type="SUPFAM" id="SSF47781">
    <property type="entry name" value="RuvA domain 2-like"/>
    <property type="match status" value="1"/>
</dbReference>
<comment type="function">
    <text evidence="6">The RuvA-RuvB-RuvC complex processes Holliday junction (HJ) DNA during genetic recombination and DNA repair, while the RuvA-RuvB complex plays an important role in the rescue of blocked DNA replication forks via replication fork reversal (RFR). RuvA specifically binds to HJ cruciform DNA, conferring on it an open structure. The RuvB hexamer acts as an ATP-dependent pump, pulling dsDNA into and through the RuvAB complex. HJ branch migration allows RuvC to scan DNA until it finds its consensus sequence, where it cleaves and resolves the cruciform DNA.</text>
</comment>
<dbReference type="CDD" id="cd14332">
    <property type="entry name" value="UBA_RuvA_C"/>
    <property type="match status" value="1"/>
</dbReference>
<dbReference type="EMBL" id="LGGP01000243">
    <property type="protein sequence ID" value="KUK79737.1"/>
    <property type="molecule type" value="Genomic_DNA"/>
</dbReference>
<feature type="domain" description="Helix-hairpin-helix DNA-binding motif class 1" evidence="7">
    <location>
        <begin position="73"/>
        <end position="92"/>
    </location>
</feature>
<dbReference type="Proteomes" id="UP000054092">
    <property type="component" value="Unassembled WGS sequence"/>
</dbReference>
<comment type="subcellular location">
    <subcellularLocation>
        <location evidence="6">Cytoplasm</location>
    </subcellularLocation>
</comment>
<protein>
    <recommendedName>
        <fullName evidence="6">Holliday junction branch migration complex subunit RuvA</fullName>
    </recommendedName>
</protein>
<dbReference type="GO" id="GO:0000400">
    <property type="term" value="F:four-way junction DNA binding"/>
    <property type="evidence" value="ECO:0007669"/>
    <property type="project" value="UniProtKB-UniRule"/>
</dbReference>
<dbReference type="GO" id="GO:0048476">
    <property type="term" value="C:Holliday junction resolvase complex"/>
    <property type="evidence" value="ECO:0007669"/>
    <property type="project" value="UniProtKB-UniRule"/>
</dbReference>
<dbReference type="GO" id="GO:0006310">
    <property type="term" value="P:DNA recombination"/>
    <property type="evidence" value="ECO:0007669"/>
    <property type="project" value="UniProtKB-UniRule"/>
</dbReference>
<evidence type="ECO:0000313" key="8">
    <source>
        <dbReference type="EMBL" id="KUK79737.1"/>
    </source>
</evidence>
<dbReference type="InterPro" id="IPR012340">
    <property type="entry name" value="NA-bd_OB-fold"/>
</dbReference>
<keyword evidence="8" id="KW-0347">Helicase</keyword>
<feature type="domain" description="Helix-hairpin-helix DNA-binding motif class 1" evidence="7">
    <location>
        <begin position="108"/>
        <end position="127"/>
    </location>
</feature>
<evidence type="ECO:0000256" key="2">
    <source>
        <dbReference type="ARBA" id="ARBA00022763"/>
    </source>
</evidence>
<evidence type="ECO:0000259" key="7">
    <source>
        <dbReference type="SMART" id="SM00278"/>
    </source>
</evidence>
<dbReference type="PATRIC" id="fig|1184387.3.peg.1765"/>
<feature type="region of interest" description="Domain III" evidence="6">
    <location>
        <begin position="152"/>
        <end position="197"/>
    </location>
</feature>
<organism evidence="8 9">
    <name type="scientific">Mesotoga prima</name>
    <dbReference type="NCBI Taxonomy" id="1184387"/>
    <lineage>
        <taxon>Bacteria</taxon>
        <taxon>Thermotogati</taxon>
        <taxon>Thermotogota</taxon>
        <taxon>Thermotogae</taxon>
        <taxon>Kosmotogales</taxon>
        <taxon>Kosmotogaceae</taxon>
        <taxon>Mesotoga</taxon>
    </lineage>
</organism>
<dbReference type="SMART" id="SM00278">
    <property type="entry name" value="HhH1"/>
    <property type="match status" value="2"/>
</dbReference>
<evidence type="ECO:0000256" key="3">
    <source>
        <dbReference type="ARBA" id="ARBA00023125"/>
    </source>
</evidence>
<comment type="similarity">
    <text evidence="6">Belongs to the RuvA family.</text>
</comment>
<keyword evidence="4 6" id="KW-0233">DNA recombination</keyword>
<keyword evidence="3 6" id="KW-0238">DNA-binding</keyword>